<dbReference type="PANTHER" id="PTHR11139:SF1">
    <property type="entry name" value="TRANSFORMATION_TRANSCRIPTION DOMAIN-ASSOCIATED PROTEIN"/>
    <property type="match status" value="1"/>
</dbReference>
<protein>
    <recommendedName>
        <fullName evidence="1">PIK-related kinase FAT domain-containing protein</fullName>
    </recommendedName>
</protein>
<keyword evidence="3" id="KW-1185">Reference proteome</keyword>
<evidence type="ECO:0000259" key="1">
    <source>
        <dbReference type="Pfam" id="PF02259"/>
    </source>
</evidence>
<accession>A0A0G4MBX6</accession>
<dbReference type="SUPFAM" id="SSF48452">
    <property type="entry name" value="TPR-like"/>
    <property type="match status" value="1"/>
</dbReference>
<evidence type="ECO:0000313" key="3">
    <source>
        <dbReference type="Proteomes" id="UP000044602"/>
    </source>
</evidence>
<dbReference type="InterPro" id="IPR003151">
    <property type="entry name" value="PIK-rel_kinase_FAT"/>
</dbReference>
<dbReference type="Pfam" id="PF02259">
    <property type="entry name" value="FAT"/>
    <property type="match status" value="1"/>
</dbReference>
<reference evidence="2 3" key="1">
    <citation type="submission" date="2015-05" db="EMBL/GenBank/DDBJ databases">
        <authorList>
            <person name="Wang D.B."/>
            <person name="Wang M."/>
        </authorList>
    </citation>
    <scope>NUCLEOTIDE SEQUENCE [LARGE SCALE GENOMIC DNA]</scope>
    <source>
        <strain evidence="2">VL1</strain>
    </source>
</reference>
<dbReference type="AlphaFoldDB" id="A0A0G4MBX6"/>
<dbReference type="EMBL" id="CVQH01021852">
    <property type="protein sequence ID" value="CRK31671.1"/>
    <property type="molecule type" value="Genomic_DNA"/>
</dbReference>
<dbReference type="STRING" id="100787.A0A0G4MBX6"/>
<gene>
    <name evidence="2" type="ORF">BN1708_018815</name>
</gene>
<dbReference type="InterPro" id="IPR050517">
    <property type="entry name" value="DDR_Repair_Kinase"/>
</dbReference>
<organism evidence="2 3">
    <name type="scientific">Verticillium longisporum</name>
    <name type="common">Verticillium dahliae var. longisporum</name>
    <dbReference type="NCBI Taxonomy" id="100787"/>
    <lineage>
        <taxon>Eukaryota</taxon>
        <taxon>Fungi</taxon>
        <taxon>Dikarya</taxon>
        <taxon>Ascomycota</taxon>
        <taxon>Pezizomycotina</taxon>
        <taxon>Sordariomycetes</taxon>
        <taxon>Hypocreomycetidae</taxon>
        <taxon>Glomerellales</taxon>
        <taxon>Plectosphaerellaceae</taxon>
        <taxon>Verticillium</taxon>
    </lineage>
</organism>
<name>A0A0G4MBX6_VERLO</name>
<evidence type="ECO:0000313" key="2">
    <source>
        <dbReference type="EMBL" id="CRK31671.1"/>
    </source>
</evidence>
<dbReference type="Proteomes" id="UP000044602">
    <property type="component" value="Unassembled WGS sequence"/>
</dbReference>
<dbReference type="GO" id="GO:0006281">
    <property type="term" value="P:DNA repair"/>
    <property type="evidence" value="ECO:0007669"/>
    <property type="project" value="TreeGrafter"/>
</dbReference>
<dbReference type="PANTHER" id="PTHR11139">
    <property type="entry name" value="ATAXIA TELANGIECTASIA MUTATED ATM -RELATED"/>
    <property type="match status" value="1"/>
</dbReference>
<feature type="non-terminal residue" evidence="2">
    <location>
        <position position="147"/>
    </location>
</feature>
<dbReference type="GO" id="GO:0035267">
    <property type="term" value="C:NuA4 histone acetyltransferase complex"/>
    <property type="evidence" value="ECO:0007669"/>
    <property type="project" value="TreeGrafter"/>
</dbReference>
<dbReference type="GO" id="GO:0000124">
    <property type="term" value="C:SAGA complex"/>
    <property type="evidence" value="ECO:0007669"/>
    <property type="project" value="TreeGrafter"/>
</dbReference>
<dbReference type="InterPro" id="IPR011990">
    <property type="entry name" value="TPR-like_helical_dom_sf"/>
</dbReference>
<feature type="non-terminal residue" evidence="2">
    <location>
        <position position="1"/>
    </location>
</feature>
<dbReference type="GO" id="GO:0005634">
    <property type="term" value="C:nucleus"/>
    <property type="evidence" value="ECO:0007669"/>
    <property type="project" value="TreeGrafter"/>
</dbReference>
<dbReference type="GO" id="GO:0006355">
    <property type="term" value="P:regulation of DNA-templated transcription"/>
    <property type="evidence" value="ECO:0007669"/>
    <property type="project" value="TreeGrafter"/>
</dbReference>
<proteinExistence type="predicted"/>
<feature type="domain" description="PIK-related kinase FAT" evidence="1">
    <location>
        <begin position="12"/>
        <end position="146"/>
    </location>
</feature>
<sequence>QGGNQNTNGASFAYRGYHETAWIINRFAHVSRKHNLPDVCISQLSRIYTLPNIEIQEAFLKLREQAKCHFENPDELTSGLDVINNTNLNYFNPPQKAEFYTLKGMFLEKLGQKEEADSAYGTALYFDITAAKAWAEWGYFNERRFKA</sequence>